<keyword evidence="3" id="KW-1185">Reference proteome</keyword>
<dbReference type="InterPro" id="IPR013078">
    <property type="entry name" value="His_Pase_superF_clade-1"/>
</dbReference>
<dbReference type="EMBL" id="JBHMAF010000038">
    <property type="protein sequence ID" value="MFB9758680.1"/>
    <property type="molecule type" value="Genomic_DNA"/>
</dbReference>
<dbReference type="InterPro" id="IPR051695">
    <property type="entry name" value="Phosphoglycerate_Mutase"/>
</dbReference>
<dbReference type="SMART" id="SM00855">
    <property type="entry name" value="PGAM"/>
    <property type="match status" value="1"/>
</dbReference>
<comment type="caution">
    <text evidence="2">The sequence shown here is derived from an EMBL/GenBank/DDBJ whole genome shotgun (WGS) entry which is preliminary data.</text>
</comment>
<proteinExistence type="predicted"/>
<gene>
    <name evidence="2" type="ORF">ACFFMS_09250</name>
</gene>
<evidence type="ECO:0000256" key="1">
    <source>
        <dbReference type="ARBA" id="ARBA00022801"/>
    </source>
</evidence>
<dbReference type="Pfam" id="PF00300">
    <property type="entry name" value="His_Phos_1"/>
    <property type="match status" value="1"/>
</dbReference>
<dbReference type="CDD" id="cd07067">
    <property type="entry name" value="HP_PGM_like"/>
    <property type="match status" value="1"/>
</dbReference>
<sequence length="217" mass="25076">MDYTMNLYVVRHGETYLNRYNKMQGWADSPLTEEGKVIAIEAGKGLANVQFDRVYTSDSGRTVETAELILQQNNYSSSLAINKRKAFREVFFGSFEGEHSEVAWNKVAQDNGYHTFNEMFRNHSIEGIMNFMKKSDPLHHAENHRELWKRLEKGLNEMVSESQSNSENILLVTHGVIIRNIISKFSDEYNNELEIKNSSVSILKYSSDMFKVISFNQ</sequence>
<dbReference type="SUPFAM" id="SSF53254">
    <property type="entry name" value="Phosphoglycerate mutase-like"/>
    <property type="match status" value="1"/>
</dbReference>
<keyword evidence="1" id="KW-0378">Hydrolase</keyword>
<organism evidence="2 3">
    <name type="scientific">Ectobacillus funiculus</name>
    <dbReference type="NCBI Taxonomy" id="137993"/>
    <lineage>
        <taxon>Bacteria</taxon>
        <taxon>Bacillati</taxon>
        <taxon>Bacillota</taxon>
        <taxon>Bacilli</taxon>
        <taxon>Bacillales</taxon>
        <taxon>Bacillaceae</taxon>
        <taxon>Ectobacillus</taxon>
    </lineage>
</organism>
<reference evidence="2 3" key="1">
    <citation type="submission" date="2024-09" db="EMBL/GenBank/DDBJ databases">
        <authorList>
            <person name="Sun Q."/>
            <person name="Mori K."/>
        </authorList>
    </citation>
    <scope>NUCLEOTIDE SEQUENCE [LARGE SCALE GENOMIC DNA]</scope>
    <source>
        <strain evidence="2 3">JCM 11201</strain>
    </source>
</reference>
<dbReference type="PANTHER" id="PTHR46517">
    <property type="entry name" value="FRUCTOSE-2,6-BISPHOSPHATASE TIGAR"/>
    <property type="match status" value="1"/>
</dbReference>
<dbReference type="RefSeq" id="WP_379948973.1">
    <property type="nucleotide sequence ID" value="NZ_JBHMAF010000038.1"/>
</dbReference>
<evidence type="ECO:0000313" key="2">
    <source>
        <dbReference type="EMBL" id="MFB9758680.1"/>
    </source>
</evidence>
<accession>A0ABV5WDN0</accession>
<protein>
    <submittedName>
        <fullName evidence="2">Histidine phosphatase family protein</fullName>
    </submittedName>
</protein>
<evidence type="ECO:0000313" key="3">
    <source>
        <dbReference type="Proteomes" id="UP001589609"/>
    </source>
</evidence>
<dbReference type="Gene3D" id="3.40.50.1240">
    <property type="entry name" value="Phosphoglycerate mutase-like"/>
    <property type="match status" value="1"/>
</dbReference>
<name>A0ABV5WDN0_9BACI</name>
<dbReference type="Proteomes" id="UP001589609">
    <property type="component" value="Unassembled WGS sequence"/>
</dbReference>
<dbReference type="InterPro" id="IPR029033">
    <property type="entry name" value="His_PPase_superfam"/>
</dbReference>
<dbReference type="PANTHER" id="PTHR46517:SF1">
    <property type="entry name" value="FRUCTOSE-2,6-BISPHOSPHATASE TIGAR"/>
    <property type="match status" value="1"/>
</dbReference>
<dbReference type="PIRSF" id="PIRSF000709">
    <property type="entry name" value="6PFK_2-Ptase"/>
    <property type="match status" value="1"/>
</dbReference>